<organism evidence="1 2">
    <name type="scientific">Diaphorina citri</name>
    <name type="common">Asian citrus psyllid</name>
    <dbReference type="NCBI Taxonomy" id="121845"/>
    <lineage>
        <taxon>Eukaryota</taxon>
        <taxon>Metazoa</taxon>
        <taxon>Ecdysozoa</taxon>
        <taxon>Arthropoda</taxon>
        <taxon>Hexapoda</taxon>
        <taxon>Insecta</taxon>
        <taxon>Pterygota</taxon>
        <taxon>Neoptera</taxon>
        <taxon>Paraneoptera</taxon>
        <taxon>Hemiptera</taxon>
        <taxon>Sternorrhyncha</taxon>
        <taxon>Psylloidea</taxon>
        <taxon>Psyllidae</taxon>
        <taxon>Diaphorininae</taxon>
        <taxon>Diaphorina</taxon>
    </lineage>
</organism>
<evidence type="ECO:0000313" key="1">
    <source>
        <dbReference type="Proteomes" id="UP000079169"/>
    </source>
</evidence>
<gene>
    <name evidence="2" type="primary">LOC103506674</name>
</gene>
<dbReference type="PaxDb" id="121845-A0A3Q0IMD1"/>
<keyword evidence="1" id="KW-1185">Reference proteome</keyword>
<evidence type="ECO:0000313" key="2">
    <source>
        <dbReference type="RefSeq" id="XP_026677471.1"/>
    </source>
</evidence>
<dbReference type="GeneID" id="103506674"/>
<reference evidence="2" key="1">
    <citation type="submission" date="2025-08" db="UniProtKB">
        <authorList>
            <consortium name="RefSeq"/>
        </authorList>
    </citation>
    <scope>IDENTIFICATION</scope>
</reference>
<sequence>MQHICTAMLDFWDAGSESVRSYYGSYTCPGSYVGSNQHYHCSFGHQLYLRPEIHLQDIEGKENQT</sequence>
<proteinExistence type="predicted"/>
<name>A0A3Q0IMD1_DIACI</name>
<protein>
    <submittedName>
        <fullName evidence="2">Uncharacterized protein LOC103506674</fullName>
    </submittedName>
</protein>
<dbReference type="AlphaFoldDB" id="A0A3Q0IMD1"/>
<dbReference type="KEGG" id="dci:103506674"/>
<accession>A0A3Q0IMD1</accession>
<dbReference type="RefSeq" id="XP_026677471.1">
    <property type="nucleotide sequence ID" value="XM_026821670.1"/>
</dbReference>
<dbReference type="Proteomes" id="UP000079169">
    <property type="component" value="Unplaced"/>
</dbReference>